<name>A0ABX0W2E9_9RHOB</name>
<accession>A0ABX0W2E9</accession>
<evidence type="ECO:0000313" key="1">
    <source>
        <dbReference type="EMBL" id="NIZ59601.1"/>
    </source>
</evidence>
<comment type="caution">
    <text evidence="1">The sequence shown here is derived from an EMBL/GenBank/DDBJ whole genome shotgun (WGS) entry which is preliminary data.</text>
</comment>
<sequence length="124" mass="14151">MFHAQEGLAIGGYDTVAFFIDHRPVLGHSDHAVMWKGAVWQFVSSENLRRFESNPRAYAPMFGGYCSYAVSQGYLMSGSPQSWEIVDGDLFLLYNSSVQNVWRNEMSELIEMGRGNWPNVLRHE</sequence>
<organism evidence="1 2">
    <name type="scientific">Parasedimentitalea denitrificans</name>
    <dbReference type="NCBI Taxonomy" id="2211118"/>
    <lineage>
        <taxon>Bacteria</taxon>
        <taxon>Pseudomonadati</taxon>
        <taxon>Pseudomonadota</taxon>
        <taxon>Alphaproteobacteria</taxon>
        <taxon>Rhodobacterales</taxon>
        <taxon>Paracoccaceae</taxon>
        <taxon>Parasedimentitalea</taxon>
    </lineage>
</organism>
<gene>
    <name evidence="1" type="ORF">DL239_01280</name>
</gene>
<evidence type="ECO:0000313" key="2">
    <source>
        <dbReference type="Proteomes" id="UP001429564"/>
    </source>
</evidence>
<keyword evidence="2" id="KW-1185">Reference proteome</keyword>
<dbReference type="Proteomes" id="UP001429564">
    <property type="component" value="Unassembled WGS sequence"/>
</dbReference>
<protein>
    <submittedName>
        <fullName evidence="1">YHS domain protein</fullName>
    </submittedName>
</protein>
<dbReference type="EMBL" id="QHLQ01000001">
    <property type="protein sequence ID" value="NIZ59601.1"/>
    <property type="molecule type" value="Genomic_DNA"/>
</dbReference>
<reference evidence="1 2" key="1">
    <citation type="submission" date="2018-05" db="EMBL/GenBank/DDBJ databases">
        <authorList>
            <person name="Zhang Y.-J."/>
        </authorList>
    </citation>
    <scope>NUCLEOTIDE SEQUENCE [LARGE SCALE GENOMIC DNA]</scope>
    <source>
        <strain evidence="1 2">CY04</strain>
    </source>
</reference>
<proteinExistence type="predicted"/>
<dbReference type="NCBIfam" id="NF041384">
    <property type="entry name" value="YHS_seleno_dom"/>
    <property type="match status" value="1"/>
</dbReference>